<feature type="compositionally biased region" description="Polar residues" evidence="1">
    <location>
        <begin position="1"/>
        <end position="18"/>
    </location>
</feature>
<dbReference type="RefSeq" id="WP_005211090.1">
    <property type="nucleotide sequence ID" value="NZ_KB291615.1"/>
</dbReference>
<reference evidence="2 3" key="1">
    <citation type="submission" date="2012-05" db="EMBL/GenBank/DDBJ databases">
        <authorList>
            <person name="Weinstock G."/>
            <person name="Sodergren E."/>
            <person name="Lobos E.A."/>
            <person name="Fulton L."/>
            <person name="Fulton R."/>
            <person name="Courtney L."/>
            <person name="Fronick C."/>
            <person name="O'Laughlin M."/>
            <person name="Godfrey J."/>
            <person name="Wilson R.M."/>
            <person name="Miner T."/>
            <person name="Farmer C."/>
            <person name="Delehaunty K."/>
            <person name="Cordes M."/>
            <person name="Minx P."/>
            <person name="Tomlinson C."/>
            <person name="Chen J."/>
            <person name="Wollam A."/>
            <person name="Pepin K.H."/>
            <person name="Bhonagiri V."/>
            <person name="Zhang X."/>
            <person name="Suruliraj S."/>
            <person name="Warren W."/>
            <person name="Mitreva M."/>
            <person name="Mardis E.R."/>
            <person name="Wilson R.K."/>
        </authorList>
    </citation>
    <scope>NUCLEOTIDE SEQUENCE [LARGE SCALE GENOMIC DNA]</scope>
    <source>
        <strain evidence="2 3">DSM 1785</strain>
    </source>
</reference>
<gene>
    <name evidence="2" type="ORF">HMPREF0216_00723</name>
</gene>
<dbReference type="HOGENOM" id="CLU_2933092_0_0_9"/>
<dbReference type="Proteomes" id="UP000010420">
    <property type="component" value="Unassembled WGS sequence"/>
</dbReference>
<evidence type="ECO:0000256" key="1">
    <source>
        <dbReference type="SAM" id="MobiDB-lite"/>
    </source>
</evidence>
<dbReference type="AlphaFoldDB" id="L1QLC7"/>
<protein>
    <submittedName>
        <fullName evidence="2">Uncharacterized protein</fullName>
    </submittedName>
</protein>
<keyword evidence="3" id="KW-1185">Reference proteome</keyword>
<proteinExistence type="predicted"/>
<accession>L1QLC7</accession>
<evidence type="ECO:0000313" key="3">
    <source>
        <dbReference type="Proteomes" id="UP000010420"/>
    </source>
</evidence>
<dbReference type="STRING" id="545697.HMPREF0216_00723"/>
<organism evidence="2 3">
    <name type="scientific">Clostridium celatum DSM 1785</name>
    <dbReference type="NCBI Taxonomy" id="545697"/>
    <lineage>
        <taxon>Bacteria</taxon>
        <taxon>Bacillati</taxon>
        <taxon>Bacillota</taxon>
        <taxon>Clostridia</taxon>
        <taxon>Eubacteriales</taxon>
        <taxon>Clostridiaceae</taxon>
        <taxon>Clostridium</taxon>
    </lineage>
</organism>
<feature type="region of interest" description="Disordered" evidence="1">
    <location>
        <begin position="1"/>
        <end position="60"/>
    </location>
</feature>
<evidence type="ECO:0000313" key="2">
    <source>
        <dbReference type="EMBL" id="EKY28525.1"/>
    </source>
</evidence>
<sequence>MSNNSKMNKQGQNNSAMTNSVNNQSQQSGSMQNGMSSAQIDSNIDAYKKSHQNPSQNSMQ</sequence>
<name>L1QLC7_9CLOT</name>
<feature type="compositionally biased region" description="Low complexity" evidence="1">
    <location>
        <begin position="19"/>
        <end position="37"/>
    </location>
</feature>
<comment type="caution">
    <text evidence="2">The sequence shown here is derived from an EMBL/GenBank/DDBJ whole genome shotgun (WGS) entry which is preliminary data.</text>
</comment>
<dbReference type="EMBL" id="AMEZ01000023">
    <property type="protein sequence ID" value="EKY28525.1"/>
    <property type="molecule type" value="Genomic_DNA"/>
</dbReference>
<dbReference type="PATRIC" id="fig|545697.3.peg.711"/>